<dbReference type="InterPro" id="IPR000055">
    <property type="entry name" value="Restrct_endonuc_typeI_TRD"/>
</dbReference>
<dbReference type="SUPFAM" id="SSF116734">
    <property type="entry name" value="DNA methylase specificity domain"/>
    <property type="match status" value="2"/>
</dbReference>
<keyword evidence="2" id="KW-0680">Restriction system</keyword>
<dbReference type="GO" id="GO:0009307">
    <property type="term" value="P:DNA restriction-modification system"/>
    <property type="evidence" value="ECO:0007669"/>
    <property type="project" value="UniProtKB-KW"/>
</dbReference>
<dbReference type="Proteomes" id="UP000007347">
    <property type="component" value="Chromosome"/>
</dbReference>
<keyword evidence="3" id="KW-0238">DNA-binding</keyword>
<dbReference type="AlphaFoldDB" id="K0NCG2"/>
<keyword evidence="6" id="KW-1185">Reference proteome</keyword>
<dbReference type="RefSeq" id="WP_014955707.1">
    <property type="nucleotide sequence ID" value="NC_018645.1"/>
</dbReference>
<sequence>MKVFNLGDITNNLDSKRIPLNSKDRAKKSKQKLYPYIGANNVLEYIDEYIFNEKILCIAEDGGSWGRNQICAKIYNEKCWVNNHAHVLTNKNNVVLEYLCAYLNYANLNPYITGTTRGKLTRKNLDSIQIPLPPLNDQIRIAHLLGKVEALIARRKHHLQQLDELLRSVFLEMFGDPLENPKGFPIKKLSDFYVNFKEGTKCGPFGSVLKKDEFVDVGIAVWNMDNIDPAGRMVHPFRMWITEEKYQKLRAYSVLDGDIIISRAGTVGKMCVAKMDGEPAIISTNLIRLRLGDKLRPLHIVSLITYCKGRVSRLKTGPDGGFTHMNTGILNNFEFPYPPIGLQDKFATIVEKVEGIKIQYQQSLTDLEKLYGALSQKAFKGELDLSRVPMPVEPDEADKELIETEPESVLPEHKKHFEFSTPDQNQRMALSSTEGRKPVLQNWLDEYLQWSGKDAAFSIETFMKEAQHKLDELDHEAMLSEQGAEGAEPVLGIKDYDHLKEWIFDQIRSNRIEQTRNAIKMDDREELDNTIILKNA</sequence>
<dbReference type="InterPro" id="IPR052021">
    <property type="entry name" value="Type-I_RS_S_subunit"/>
</dbReference>
<dbReference type="KEGG" id="dto:TOL2_C01800"/>
<evidence type="ECO:0000313" key="6">
    <source>
        <dbReference type="Proteomes" id="UP000007347"/>
    </source>
</evidence>
<evidence type="ECO:0000313" key="5">
    <source>
        <dbReference type="EMBL" id="CCK78350.1"/>
    </source>
</evidence>
<comment type="similarity">
    <text evidence="1">Belongs to the type-I restriction system S methylase family.</text>
</comment>
<dbReference type="HOGENOM" id="CLU_021095_12_0_7"/>
<dbReference type="Gene3D" id="3.90.220.20">
    <property type="entry name" value="DNA methylase specificity domains"/>
    <property type="match status" value="2"/>
</dbReference>
<proteinExistence type="inferred from homology"/>
<reference evidence="5 6" key="1">
    <citation type="journal article" date="2013" name="Environ. Microbiol.">
        <title>Complete genome, catabolic sub-proteomes and key-metabolites of Desulfobacula toluolica Tol2, a marine, aromatic compound-degrading, sulfate-reducing bacterium.</title>
        <authorList>
            <person name="Wohlbrand L."/>
            <person name="Jacob J.H."/>
            <person name="Kube M."/>
            <person name="Mussmann M."/>
            <person name="Jarling R."/>
            <person name="Beck A."/>
            <person name="Amann R."/>
            <person name="Wilkes H."/>
            <person name="Reinhardt R."/>
            <person name="Rabus R."/>
        </authorList>
    </citation>
    <scope>NUCLEOTIDE SEQUENCE [LARGE SCALE GENOMIC DNA]</scope>
    <source>
        <strain evidence="6">DSM 7467 / Tol2</strain>
    </source>
</reference>
<dbReference type="PANTHER" id="PTHR30408">
    <property type="entry name" value="TYPE-1 RESTRICTION ENZYME ECOKI SPECIFICITY PROTEIN"/>
    <property type="match status" value="1"/>
</dbReference>
<gene>
    <name evidence="5" type="ordered locus">TOL2_C01800</name>
</gene>
<evidence type="ECO:0000256" key="2">
    <source>
        <dbReference type="ARBA" id="ARBA00022747"/>
    </source>
</evidence>
<feature type="domain" description="Type I restriction modification DNA specificity" evidence="4">
    <location>
        <begin position="2"/>
        <end position="162"/>
    </location>
</feature>
<dbReference type="CDD" id="cd17262">
    <property type="entry name" value="RMtype1_S_Aco12261I-TRD2-CR2"/>
    <property type="match status" value="1"/>
</dbReference>
<accession>K0NCG2</accession>
<dbReference type="EMBL" id="FO203503">
    <property type="protein sequence ID" value="CCK78350.1"/>
    <property type="molecule type" value="Genomic_DNA"/>
</dbReference>
<dbReference type="GO" id="GO:0003677">
    <property type="term" value="F:DNA binding"/>
    <property type="evidence" value="ECO:0007669"/>
    <property type="project" value="UniProtKB-KW"/>
</dbReference>
<evidence type="ECO:0000256" key="1">
    <source>
        <dbReference type="ARBA" id="ARBA00010923"/>
    </source>
</evidence>
<name>K0NCG2_DESTT</name>
<organism evidence="5 6">
    <name type="scientific">Desulfobacula toluolica (strain DSM 7467 / Tol2)</name>
    <dbReference type="NCBI Taxonomy" id="651182"/>
    <lineage>
        <taxon>Bacteria</taxon>
        <taxon>Pseudomonadati</taxon>
        <taxon>Thermodesulfobacteriota</taxon>
        <taxon>Desulfobacteria</taxon>
        <taxon>Desulfobacterales</taxon>
        <taxon>Desulfobacteraceae</taxon>
        <taxon>Desulfobacula</taxon>
    </lineage>
</organism>
<dbReference type="InterPro" id="IPR044946">
    <property type="entry name" value="Restrct_endonuc_typeI_TRD_sf"/>
</dbReference>
<dbReference type="STRING" id="651182.TOL2_C01800"/>
<dbReference type="Pfam" id="PF01420">
    <property type="entry name" value="Methylase_S"/>
    <property type="match status" value="1"/>
</dbReference>
<dbReference type="PATRIC" id="fig|651182.5.peg.224"/>
<protein>
    <submittedName>
        <fullName evidence="5">Putative restriction modification system, type I</fullName>
    </submittedName>
</protein>
<dbReference type="OrthoDB" id="5363772at2"/>
<evidence type="ECO:0000259" key="4">
    <source>
        <dbReference type="Pfam" id="PF01420"/>
    </source>
</evidence>
<dbReference type="PANTHER" id="PTHR30408:SF12">
    <property type="entry name" value="TYPE I RESTRICTION ENZYME MJAVIII SPECIFICITY SUBUNIT"/>
    <property type="match status" value="1"/>
</dbReference>
<evidence type="ECO:0000256" key="3">
    <source>
        <dbReference type="ARBA" id="ARBA00023125"/>
    </source>
</evidence>
<dbReference type="REBASE" id="53432">
    <property type="entry name" value="S.DtoTol2ORF1790P"/>
</dbReference>